<accession>A0A8S9V8W8</accession>
<protein>
    <submittedName>
        <fullName evidence="1">Uncharacterized protein</fullName>
    </submittedName>
</protein>
<sequence>MPRPSARQVALRKLKIFLQVREEAATLRYLYDEEDFSEDELDILYAAAYERVLGSRYVDRPPSYRRRSDCWTQLLYDTTKLNSTEFLEYFRLEREAFFRLVDLVRDHPAMVSSGNCPFRGGVELHMLVLLKCLGAFGNDNTWSKQAQ</sequence>
<gene>
    <name evidence="1" type="ORF">GN958_ATG01392</name>
</gene>
<proteinExistence type="predicted"/>
<evidence type="ECO:0000313" key="2">
    <source>
        <dbReference type="Proteomes" id="UP000704712"/>
    </source>
</evidence>
<dbReference type="Proteomes" id="UP000704712">
    <property type="component" value="Unassembled WGS sequence"/>
</dbReference>
<dbReference type="EMBL" id="JAACNO010000176">
    <property type="protein sequence ID" value="KAF4149420.1"/>
    <property type="molecule type" value="Genomic_DNA"/>
</dbReference>
<dbReference type="AlphaFoldDB" id="A0A8S9V8W8"/>
<organism evidence="1 2">
    <name type="scientific">Phytophthora infestans</name>
    <name type="common">Potato late blight agent</name>
    <name type="synonym">Botrytis infestans</name>
    <dbReference type="NCBI Taxonomy" id="4787"/>
    <lineage>
        <taxon>Eukaryota</taxon>
        <taxon>Sar</taxon>
        <taxon>Stramenopiles</taxon>
        <taxon>Oomycota</taxon>
        <taxon>Peronosporomycetes</taxon>
        <taxon>Peronosporales</taxon>
        <taxon>Peronosporaceae</taxon>
        <taxon>Phytophthora</taxon>
    </lineage>
</organism>
<reference evidence="1" key="1">
    <citation type="submission" date="2020-03" db="EMBL/GenBank/DDBJ databases">
        <title>Hybrid Assembly of Korean Phytophthora infestans isolates.</title>
        <authorList>
            <person name="Prokchorchik M."/>
            <person name="Lee Y."/>
            <person name="Seo J."/>
            <person name="Cho J.-H."/>
            <person name="Park Y.-E."/>
            <person name="Jang D.-C."/>
            <person name="Im J.-S."/>
            <person name="Choi J.-G."/>
            <person name="Park H.-J."/>
            <person name="Lee G.-B."/>
            <person name="Lee Y.-G."/>
            <person name="Hong S.-Y."/>
            <person name="Cho K."/>
            <person name="Sohn K.H."/>
        </authorList>
    </citation>
    <scope>NUCLEOTIDE SEQUENCE</scope>
    <source>
        <strain evidence="1">KR_2_A2</strain>
    </source>
</reference>
<evidence type="ECO:0000313" key="1">
    <source>
        <dbReference type="EMBL" id="KAF4149420.1"/>
    </source>
</evidence>
<name>A0A8S9V8W8_PHYIN</name>
<comment type="caution">
    <text evidence="1">The sequence shown here is derived from an EMBL/GenBank/DDBJ whole genome shotgun (WGS) entry which is preliminary data.</text>
</comment>